<keyword evidence="7 14" id="KW-0963">Cytoplasm</keyword>
<evidence type="ECO:0000256" key="12">
    <source>
        <dbReference type="ARBA" id="ARBA00022993"/>
    </source>
</evidence>
<feature type="domain" description="Phosphoribulokinase/uridine kinase" evidence="16">
    <location>
        <begin position="85"/>
        <end position="228"/>
    </location>
</feature>
<keyword evidence="8 14" id="KW-0808">Transferase</keyword>
<dbReference type="InterPro" id="IPR006083">
    <property type="entry name" value="PRK/URK"/>
</dbReference>
<reference evidence="18" key="1">
    <citation type="submission" date="2018-05" db="EMBL/GenBank/DDBJ databases">
        <authorList>
            <person name="Li Y."/>
        </authorList>
    </citation>
    <scope>NUCLEOTIDE SEQUENCE [LARGE SCALE GENOMIC DNA]</scope>
    <source>
        <strain evidence="18">sk1b4</strain>
    </source>
</reference>
<comment type="similarity">
    <text evidence="4 14 15">Belongs to the prokaryotic pantothenate kinase family.</text>
</comment>
<protein>
    <recommendedName>
        <fullName evidence="6 14">Pantothenate kinase</fullName>
        <ecNumber evidence="5 14">2.7.1.33</ecNumber>
    </recommendedName>
    <alternativeName>
        <fullName evidence="13 14">Pantothenic acid kinase</fullName>
    </alternativeName>
</protein>
<keyword evidence="12 14" id="KW-0173">Coenzyme A biosynthesis</keyword>
<dbReference type="AlphaFoldDB" id="A0A2V1KAK6"/>
<sequence length="311" mass="35144">METANHVLSFSHEQWSALAQSTPLPLTHSDIRRLSALGDPIDLAEADAVYRPLSALLQMYTAEVGRLHTRTSEFLRVREQRTPFVIAVAGSVAVGKSTTSRLLRELLRRWPATPKVDLVTTDGFLFPNSVLEERGIMDRKGFPESYDRAALMAFLQQIKAGAAQVSAPVYDHVTYDIIPGALQTVNHPDILIIEGLNVLQPARVTSTRELYAVSDFFDLSIYVDATAEDIQRWYLERIFKLRKLAFTKPEAYFYKFAFMPDDELAAYAHNVWNTVNLPNLLDNIEPTRSRADIVLRKGSDHTISEVLLRKL</sequence>
<dbReference type="InterPro" id="IPR027417">
    <property type="entry name" value="P-loop_NTPase"/>
</dbReference>
<evidence type="ECO:0000256" key="9">
    <source>
        <dbReference type="ARBA" id="ARBA00022741"/>
    </source>
</evidence>
<dbReference type="EC" id="2.7.1.33" evidence="5 14"/>
<evidence type="ECO:0000313" key="17">
    <source>
        <dbReference type="EMBL" id="PWF27485.1"/>
    </source>
</evidence>
<gene>
    <name evidence="14" type="primary">coaA</name>
    <name evidence="17" type="ORF">DD236_03650</name>
</gene>
<evidence type="ECO:0000313" key="18">
    <source>
        <dbReference type="Proteomes" id="UP000245283"/>
    </source>
</evidence>
<feature type="binding site" evidence="14">
    <location>
        <begin position="90"/>
        <end position="97"/>
    </location>
    <ligand>
        <name>ATP</name>
        <dbReference type="ChEBI" id="CHEBI:30616"/>
    </ligand>
</feature>
<proteinExistence type="inferred from homology"/>
<dbReference type="Proteomes" id="UP000245283">
    <property type="component" value="Unassembled WGS sequence"/>
</dbReference>
<dbReference type="GO" id="GO:0015937">
    <property type="term" value="P:coenzyme A biosynthetic process"/>
    <property type="evidence" value="ECO:0007669"/>
    <property type="project" value="UniProtKB-UniRule"/>
</dbReference>
<dbReference type="Pfam" id="PF00485">
    <property type="entry name" value="PRK"/>
    <property type="match status" value="1"/>
</dbReference>
<evidence type="ECO:0000256" key="5">
    <source>
        <dbReference type="ARBA" id="ARBA00012102"/>
    </source>
</evidence>
<evidence type="ECO:0000259" key="16">
    <source>
        <dbReference type="Pfam" id="PF00485"/>
    </source>
</evidence>
<comment type="catalytic activity">
    <reaction evidence="1 14 15">
        <text>(R)-pantothenate + ATP = (R)-4'-phosphopantothenate + ADP + H(+)</text>
        <dbReference type="Rhea" id="RHEA:16373"/>
        <dbReference type="ChEBI" id="CHEBI:10986"/>
        <dbReference type="ChEBI" id="CHEBI:15378"/>
        <dbReference type="ChEBI" id="CHEBI:29032"/>
        <dbReference type="ChEBI" id="CHEBI:30616"/>
        <dbReference type="ChEBI" id="CHEBI:456216"/>
        <dbReference type="EC" id="2.7.1.33"/>
    </reaction>
</comment>
<evidence type="ECO:0000256" key="4">
    <source>
        <dbReference type="ARBA" id="ARBA00006087"/>
    </source>
</evidence>
<dbReference type="NCBIfam" id="TIGR00554">
    <property type="entry name" value="panK_bact"/>
    <property type="match status" value="1"/>
</dbReference>
<keyword evidence="11 14" id="KW-0067">ATP-binding</keyword>
<evidence type="ECO:0000256" key="1">
    <source>
        <dbReference type="ARBA" id="ARBA00001206"/>
    </source>
</evidence>
<dbReference type="CDD" id="cd02025">
    <property type="entry name" value="PanK"/>
    <property type="match status" value="1"/>
</dbReference>
<evidence type="ECO:0000256" key="10">
    <source>
        <dbReference type="ARBA" id="ARBA00022777"/>
    </source>
</evidence>
<dbReference type="GO" id="GO:0005737">
    <property type="term" value="C:cytoplasm"/>
    <property type="evidence" value="ECO:0007669"/>
    <property type="project" value="UniProtKB-SubCell"/>
</dbReference>
<organism evidence="17 18">
    <name type="scientific">Ancrocorticia populi</name>
    <dbReference type="NCBI Taxonomy" id="2175228"/>
    <lineage>
        <taxon>Bacteria</taxon>
        <taxon>Bacillati</taxon>
        <taxon>Actinomycetota</taxon>
        <taxon>Actinomycetes</taxon>
        <taxon>Actinomycetales</taxon>
        <taxon>Actinomycetaceae</taxon>
        <taxon>Ancrocorticia</taxon>
    </lineage>
</organism>
<dbReference type="Gene3D" id="3.40.50.300">
    <property type="entry name" value="P-loop containing nucleotide triphosphate hydrolases"/>
    <property type="match status" value="1"/>
</dbReference>
<comment type="caution">
    <text evidence="17">The sequence shown here is derived from an EMBL/GenBank/DDBJ whole genome shotgun (WGS) entry which is preliminary data.</text>
</comment>
<evidence type="ECO:0000256" key="13">
    <source>
        <dbReference type="ARBA" id="ARBA00032866"/>
    </source>
</evidence>
<evidence type="ECO:0000256" key="3">
    <source>
        <dbReference type="ARBA" id="ARBA00005225"/>
    </source>
</evidence>
<keyword evidence="9 14" id="KW-0547">Nucleotide-binding</keyword>
<evidence type="ECO:0000256" key="8">
    <source>
        <dbReference type="ARBA" id="ARBA00022679"/>
    </source>
</evidence>
<evidence type="ECO:0000256" key="14">
    <source>
        <dbReference type="HAMAP-Rule" id="MF_00215"/>
    </source>
</evidence>
<evidence type="ECO:0000256" key="2">
    <source>
        <dbReference type="ARBA" id="ARBA00004496"/>
    </source>
</evidence>
<comment type="pathway">
    <text evidence="3 14 15">Cofactor biosynthesis; coenzyme A biosynthesis; CoA from (R)-pantothenate: step 1/5.</text>
</comment>
<dbReference type="SUPFAM" id="SSF52540">
    <property type="entry name" value="P-loop containing nucleoside triphosphate hydrolases"/>
    <property type="match status" value="1"/>
</dbReference>
<keyword evidence="18" id="KW-1185">Reference proteome</keyword>
<accession>A0A2V1KAK6</accession>
<dbReference type="PIRSF" id="PIRSF000545">
    <property type="entry name" value="Pantothenate_kin"/>
    <property type="match status" value="1"/>
</dbReference>
<dbReference type="InterPro" id="IPR004566">
    <property type="entry name" value="PanK"/>
</dbReference>
<dbReference type="RefSeq" id="WP_109092986.1">
    <property type="nucleotide sequence ID" value="NZ_CAMELQ010000006.1"/>
</dbReference>
<evidence type="ECO:0000256" key="11">
    <source>
        <dbReference type="ARBA" id="ARBA00022840"/>
    </source>
</evidence>
<dbReference type="HAMAP" id="MF_00215">
    <property type="entry name" value="Pantothen_kinase_1"/>
    <property type="match status" value="1"/>
</dbReference>
<dbReference type="UniPathway" id="UPA00241">
    <property type="reaction ID" value="UER00352"/>
</dbReference>
<dbReference type="EMBL" id="QETB01000001">
    <property type="protein sequence ID" value="PWF27485.1"/>
    <property type="molecule type" value="Genomic_DNA"/>
</dbReference>
<evidence type="ECO:0000256" key="7">
    <source>
        <dbReference type="ARBA" id="ARBA00022490"/>
    </source>
</evidence>
<evidence type="ECO:0000256" key="6">
    <source>
        <dbReference type="ARBA" id="ARBA00015080"/>
    </source>
</evidence>
<keyword evidence="10 14" id="KW-0418">Kinase</keyword>
<dbReference type="GO" id="GO:0004594">
    <property type="term" value="F:pantothenate kinase activity"/>
    <property type="evidence" value="ECO:0007669"/>
    <property type="project" value="UniProtKB-UniRule"/>
</dbReference>
<dbReference type="PANTHER" id="PTHR10285">
    <property type="entry name" value="URIDINE KINASE"/>
    <property type="match status" value="1"/>
</dbReference>
<dbReference type="GO" id="GO:0005524">
    <property type="term" value="F:ATP binding"/>
    <property type="evidence" value="ECO:0007669"/>
    <property type="project" value="UniProtKB-UniRule"/>
</dbReference>
<dbReference type="OrthoDB" id="1550976at2"/>
<evidence type="ECO:0000256" key="15">
    <source>
        <dbReference type="RuleBase" id="RU003530"/>
    </source>
</evidence>
<name>A0A2V1KAK6_9ACTO</name>
<comment type="subcellular location">
    <subcellularLocation>
        <location evidence="2 14 15">Cytoplasm</location>
    </subcellularLocation>
</comment>